<dbReference type="SUPFAM" id="SSF53098">
    <property type="entry name" value="Ribonuclease H-like"/>
    <property type="match status" value="1"/>
</dbReference>
<evidence type="ECO:0000256" key="4">
    <source>
        <dbReference type="ARBA" id="ARBA00023015"/>
    </source>
</evidence>
<evidence type="ECO:0000256" key="1">
    <source>
        <dbReference type="ARBA" id="ARBA00022723"/>
    </source>
</evidence>
<dbReference type="InterPro" id="IPR003656">
    <property type="entry name" value="Znf_BED"/>
</dbReference>
<dbReference type="OMA" id="RRFCKNV"/>
<dbReference type="InterPro" id="IPR012337">
    <property type="entry name" value="RNaseH-like_sf"/>
</dbReference>
<protein>
    <recommendedName>
        <fullName evidence="8">BED-type domain-containing protein</fullName>
    </recommendedName>
</protein>
<evidence type="ECO:0000256" key="6">
    <source>
        <dbReference type="PROSITE-ProRule" id="PRU00027"/>
    </source>
</evidence>
<dbReference type="PANTHER" id="PTHR46481">
    <property type="entry name" value="ZINC FINGER BED DOMAIN-CONTAINING PROTEIN 4"/>
    <property type="match status" value="1"/>
</dbReference>
<dbReference type="SUPFAM" id="SSF57667">
    <property type="entry name" value="beta-beta-alpha zinc fingers"/>
    <property type="match status" value="1"/>
</dbReference>
<sequence>MNTHIVVTGFTIRFLSLVCDGDSEKAFVKIEEKRRGDSRGDHDLVNEEVQVLTQESTDRGKRKQTEGSGSASASGKTKAKTQRNLPTRSGVWAYYTRLDEDRDKCFCNYCRKEFTCPTKSGTTNLRNHMQSCKEFKAWEDFQDPTQKVINKEGHLQTTKVSEPVFREAVNEMLVIGELPLVFVESLAFKHFCNKVNLYKPHSRRTVTRDIVKMYVDKKAALRQWFLTTKQRVSLTTDIWVSQVTGASYMVITAHFVDKHWRLNKLVIGFKNVTDHKVLMAAIPTCSKPVIPMNVFTKKSTG</sequence>
<reference evidence="10" key="1">
    <citation type="journal article" date="2015" name="Nat. Plants">
        <title>Genome expansion of Arabis alpina linked with retrotransposition and reduced symmetric DNA methylation.</title>
        <authorList>
            <person name="Willing E.M."/>
            <person name="Rawat V."/>
            <person name="Mandakova T."/>
            <person name="Maumus F."/>
            <person name="James G.V."/>
            <person name="Nordstroem K.J."/>
            <person name="Becker C."/>
            <person name="Warthmann N."/>
            <person name="Chica C."/>
            <person name="Szarzynska B."/>
            <person name="Zytnicki M."/>
            <person name="Albani M.C."/>
            <person name="Kiefer C."/>
            <person name="Bergonzi S."/>
            <person name="Castaings L."/>
            <person name="Mateos J.L."/>
            <person name="Berns M.C."/>
            <person name="Bujdoso N."/>
            <person name="Piofczyk T."/>
            <person name="de Lorenzo L."/>
            <person name="Barrero-Sicilia C."/>
            <person name="Mateos I."/>
            <person name="Piednoel M."/>
            <person name="Hagmann J."/>
            <person name="Chen-Min-Tao R."/>
            <person name="Iglesias-Fernandez R."/>
            <person name="Schuster S.C."/>
            <person name="Alonso-Blanco C."/>
            <person name="Roudier F."/>
            <person name="Carbonero P."/>
            <person name="Paz-Ares J."/>
            <person name="Davis S.J."/>
            <person name="Pecinka A."/>
            <person name="Quesneville H."/>
            <person name="Colot V."/>
            <person name="Lysak M.A."/>
            <person name="Weigel D."/>
            <person name="Coupland G."/>
            <person name="Schneeberger K."/>
        </authorList>
    </citation>
    <scope>NUCLEOTIDE SEQUENCE [LARGE SCALE GENOMIC DNA]</scope>
    <source>
        <strain evidence="10">cv. Pajares</strain>
    </source>
</reference>
<dbReference type="Gramene" id="KFK43448">
    <property type="protein sequence ID" value="KFK43448"/>
    <property type="gene ID" value="AALP_AA1G126600"/>
</dbReference>
<accession>A0A087HMU6</accession>
<dbReference type="Proteomes" id="UP000029120">
    <property type="component" value="Chromosome 1"/>
</dbReference>
<evidence type="ECO:0000256" key="7">
    <source>
        <dbReference type="SAM" id="MobiDB-lite"/>
    </source>
</evidence>
<keyword evidence="4" id="KW-0805">Transcription regulation</keyword>
<dbReference type="eggNOG" id="KOG1121">
    <property type="taxonomic scope" value="Eukaryota"/>
</dbReference>
<dbReference type="GO" id="GO:0008270">
    <property type="term" value="F:zinc ion binding"/>
    <property type="evidence" value="ECO:0007669"/>
    <property type="project" value="UniProtKB-KW"/>
</dbReference>
<feature type="region of interest" description="Disordered" evidence="7">
    <location>
        <begin position="32"/>
        <end position="84"/>
    </location>
</feature>
<dbReference type="PANTHER" id="PTHR46481:SF2">
    <property type="entry name" value="BED-TYPE DOMAIN-CONTAINING PROTEIN"/>
    <property type="match status" value="1"/>
</dbReference>
<feature type="compositionally biased region" description="Low complexity" evidence="7">
    <location>
        <begin position="66"/>
        <end position="76"/>
    </location>
</feature>
<evidence type="ECO:0000256" key="3">
    <source>
        <dbReference type="ARBA" id="ARBA00022833"/>
    </source>
</evidence>
<organism evidence="9 10">
    <name type="scientific">Arabis alpina</name>
    <name type="common">Alpine rock-cress</name>
    <dbReference type="NCBI Taxonomy" id="50452"/>
    <lineage>
        <taxon>Eukaryota</taxon>
        <taxon>Viridiplantae</taxon>
        <taxon>Streptophyta</taxon>
        <taxon>Embryophyta</taxon>
        <taxon>Tracheophyta</taxon>
        <taxon>Spermatophyta</taxon>
        <taxon>Magnoliopsida</taxon>
        <taxon>eudicotyledons</taxon>
        <taxon>Gunneridae</taxon>
        <taxon>Pentapetalae</taxon>
        <taxon>rosids</taxon>
        <taxon>malvids</taxon>
        <taxon>Brassicales</taxon>
        <taxon>Brassicaceae</taxon>
        <taxon>Arabideae</taxon>
        <taxon>Arabis</taxon>
    </lineage>
</organism>
<dbReference type="InterPro" id="IPR052035">
    <property type="entry name" value="ZnF_BED_domain_contain"/>
</dbReference>
<evidence type="ECO:0000313" key="10">
    <source>
        <dbReference type="Proteomes" id="UP000029120"/>
    </source>
</evidence>
<keyword evidence="3" id="KW-0862">Zinc</keyword>
<dbReference type="OrthoDB" id="1745426at2759"/>
<keyword evidence="5" id="KW-0804">Transcription</keyword>
<dbReference type="InterPro" id="IPR036236">
    <property type="entry name" value="Znf_C2H2_sf"/>
</dbReference>
<dbReference type="GO" id="GO:0003677">
    <property type="term" value="F:DNA binding"/>
    <property type="evidence" value="ECO:0007669"/>
    <property type="project" value="InterPro"/>
</dbReference>
<evidence type="ECO:0000313" key="9">
    <source>
        <dbReference type="EMBL" id="KFK43448.1"/>
    </source>
</evidence>
<feature type="compositionally biased region" description="Basic and acidic residues" evidence="7">
    <location>
        <begin position="32"/>
        <end position="45"/>
    </location>
</feature>
<evidence type="ECO:0000259" key="8">
    <source>
        <dbReference type="PROSITE" id="PS50808"/>
    </source>
</evidence>
<keyword evidence="2 6" id="KW-0863">Zinc-finger</keyword>
<dbReference type="EMBL" id="CM002869">
    <property type="protein sequence ID" value="KFK43448.1"/>
    <property type="molecule type" value="Genomic_DNA"/>
</dbReference>
<keyword evidence="10" id="KW-1185">Reference proteome</keyword>
<gene>
    <name evidence="9" type="ordered locus">AALP_Aa1g126600</name>
</gene>
<keyword evidence="1" id="KW-0479">Metal-binding</keyword>
<dbReference type="PROSITE" id="PS50808">
    <property type="entry name" value="ZF_BED"/>
    <property type="match status" value="1"/>
</dbReference>
<dbReference type="Pfam" id="PF02892">
    <property type="entry name" value="zf-BED"/>
    <property type="match status" value="1"/>
</dbReference>
<evidence type="ECO:0000256" key="2">
    <source>
        <dbReference type="ARBA" id="ARBA00022771"/>
    </source>
</evidence>
<feature type="compositionally biased region" description="Basic and acidic residues" evidence="7">
    <location>
        <begin position="56"/>
        <end position="65"/>
    </location>
</feature>
<evidence type="ECO:0000256" key="5">
    <source>
        <dbReference type="ARBA" id="ARBA00023163"/>
    </source>
</evidence>
<proteinExistence type="predicted"/>
<dbReference type="SMART" id="SM00614">
    <property type="entry name" value="ZnF_BED"/>
    <property type="match status" value="1"/>
</dbReference>
<name>A0A087HMU6_ARAAL</name>
<dbReference type="AlphaFoldDB" id="A0A087HMU6"/>
<feature type="domain" description="BED-type" evidence="8">
    <location>
        <begin position="86"/>
        <end position="134"/>
    </location>
</feature>